<proteinExistence type="predicted"/>
<name>A0ABC8X579_9POAL</name>
<sequence length="344" mass="40039">MYESSSSGALIDMKAKKVDEFPMDGSDEVDDPKKGIEASKLFPGTYAMTGYAVNIMIKKGPEIKKETYNIMRNFQHNTVIRHLNFYPDSNAGRLVIPVVDKSFKSWISDNGSELIDRNGNMSELFKTMIIDICDAYNTLCQKKILIKNFDYKNLYMAKETTHRILVLVTEAEHMGIAISKIALWKPIRDLIAWCYMECKVQPSFYTVRYTSFIGTKHFTVKSLRRYPQNWDNYTKGEYMLYLIAAHQEDIKPAMGPAGISWPKQDDKLPDLLQKIVEAHARNKFYYDPKIRFDYINLIRDTYKHFGKLPLHFRNMLGSKQGFIEVVEQWSPSIWQDLYDVIGWP</sequence>
<evidence type="ECO:0000313" key="2">
    <source>
        <dbReference type="Proteomes" id="UP001497457"/>
    </source>
</evidence>
<accession>A0ABC8X579</accession>
<reference evidence="1" key="1">
    <citation type="submission" date="2024-10" db="EMBL/GenBank/DDBJ databases">
        <authorList>
            <person name="Ryan C."/>
        </authorList>
    </citation>
    <scope>NUCLEOTIDE SEQUENCE [LARGE SCALE GENOMIC DNA]</scope>
</reference>
<dbReference type="EMBL" id="OZ075123">
    <property type="protein sequence ID" value="CAL4919653.1"/>
    <property type="molecule type" value="Genomic_DNA"/>
</dbReference>
<evidence type="ECO:0000313" key="1">
    <source>
        <dbReference type="EMBL" id="CAL4919653.1"/>
    </source>
</evidence>
<keyword evidence="2" id="KW-1185">Reference proteome</keyword>
<gene>
    <name evidence="1" type="ORF">URODEC1_LOCUS19943</name>
</gene>
<dbReference type="Proteomes" id="UP001497457">
    <property type="component" value="Chromosome 13rd"/>
</dbReference>
<protein>
    <submittedName>
        <fullName evidence="1">Uncharacterized protein</fullName>
    </submittedName>
</protein>
<organism evidence="1 2">
    <name type="scientific">Urochloa decumbens</name>
    <dbReference type="NCBI Taxonomy" id="240449"/>
    <lineage>
        <taxon>Eukaryota</taxon>
        <taxon>Viridiplantae</taxon>
        <taxon>Streptophyta</taxon>
        <taxon>Embryophyta</taxon>
        <taxon>Tracheophyta</taxon>
        <taxon>Spermatophyta</taxon>
        <taxon>Magnoliopsida</taxon>
        <taxon>Liliopsida</taxon>
        <taxon>Poales</taxon>
        <taxon>Poaceae</taxon>
        <taxon>PACMAD clade</taxon>
        <taxon>Panicoideae</taxon>
        <taxon>Panicodae</taxon>
        <taxon>Paniceae</taxon>
        <taxon>Melinidinae</taxon>
        <taxon>Urochloa</taxon>
    </lineage>
</organism>
<dbReference type="AlphaFoldDB" id="A0ABC8X579"/>